<proteinExistence type="predicted"/>
<dbReference type="Pfam" id="PF00078">
    <property type="entry name" value="RVT_1"/>
    <property type="match status" value="1"/>
</dbReference>
<dbReference type="PANTHER" id="PTHR46890:SF28">
    <property type="entry name" value="REVERSE TRANSCRIPTASE DOMAIN-CONTAINING PROTEIN"/>
    <property type="match status" value="1"/>
</dbReference>
<evidence type="ECO:0000313" key="5">
    <source>
        <dbReference type="EnsemblPlants" id="cds.evm.model.06.723"/>
    </source>
</evidence>
<dbReference type="InterPro" id="IPR000477">
    <property type="entry name" value="RT_dom"/>
</dbReference>
<dbReference type="Proteomes" id="UP000596661">
    <property type="component" value="Chromosome 6"/>
</dbReference>
<dbReference type="AlphaFoldDB" id="A0A803PZM9"/>
<organism evidence="5 6">
    <name type="scientific">Cannabis sativa</name>
    <name type="common">Hemp</name>
    <name type="synonym">Marijuana</name>
    <dbReference type="NCBI Taxonomy" id="3483"/>
    <lineage>
        <taxon>Eukaryota</taxon>
        <taxon>Viridiplantae</taxon>
        <taxon>Streptophyta</taxon>
        <taxon>Embryophyta</taxon>
        <taxon>Tracheophyta</taxon>
        <taxon>Spermatophyta</taxon>
        <taxon>Magnoliopsida</taxon>
        <taxon>eudicotyledons</taxon>
        <taxon>Gunneridae</taxon>
        <taxon>Pentapetalae</taxon>
        <taxon>rosids</taxon>
        <taxon>fabids</taxon>
        <taxon>Rosales</taxon>
        <taxon>Cannabaceae</taxon>
        <taxon>Cannabis</taxon>
    </lineage>
</organism>
<keyword evidence="6" id="KW-1185">Reference proteome</keyword>
<dbReference type="CDD" id="cd06222">
    <property type="entry name" value="RNase_H_like"/>
    <property type="match status" value="1"/>
</dbReference>
<protein>
    <recommendedName>
        <fullName evidence="7">Reverse transcriptase</fullName>
    </recommendedName>
</protein>
<dbReference type="InterPro" id="IPR036691">
    <property type="entry name" value="Endo/exonu/phosph_ase_sf"/>
</dbReference>
<dbReference type="InterPro" id="IPR005135">
    <property type="entry name" value="Endo/exonuclease/phosphatase"/>
</dbReference>
<dbReference type="InterPro" id="IPR043502">
    <property type="entry name" value="DNA/RNA_pol_sf"/>
</dbReference>
<evidence type="ECO:0000259" key="2">
    <source>
        <dbReference type="Pfam" id="PF00078"/>
    </source>
</evidence>
<dbReference type="Gramene" id="evm.model.06.723">
    <property type="protein sequence ID" value="cds.evm.model.06.723"/>
    <property type="gene ID" value="evm.TU.06.723"/>
</dbReference>
<evidence type="ECO:0000313" key="6">
    <source>
        <dbReference type="Proteomes" id="UP000596661"/>
    </source>
</evidence>
<dbReference type="InterPro" id="IPR012337">
    <property type="entry name" value="RNaseH-like_sf"/>
</dbReference>
<feature type="domain" description="Endonuclease/exonuclease/phosphatase" evidence="3">
    <location>
        <begin position="11"/>
        <end position="161"/>
    </location>
</feature>
<dbReference type="PANTHER" id="PTHR46890">
    <property type="entry name" value="NON-LTR RETROLELEMENT REVERSE TRANSCRIPTASE-LIKE PROTEIN-RELATED"/>
    <property type="match status" value="1"/>
</dbReference>
<dbReference type="CDD" id="cd01650">
    <property type="entry name" value="RT_nLTR_like"/>
    <property type="match status" value="1"/>
</dbReference>
<dbReference type="Pfam" id="PF03372">
    <property type="entry name" value="Exo_endo_phos"/>
    <property type="match status" value="1"/>
</dbReference>
<evidence type="ECO:0000259" key="4">
    <source>
        <dbReference type="Pfam" id="PF13456"/>
    </source>
</evidence>
<dbReference type="InterPro" id="IPR052343">
    <property type="entry name" value="Retrotransposon-Effector_Assoc"/>
</dbReference>
<reference evidence="5" key="2">
    <citation type="submission" date="2021-03" db="UniProtKB">
        <authorList>
            <consortium name="EnsemblPlants"/>
        </authorList>
    </citation>
    <scope>IDENTIFICATION</scope>
</reference>
<feature type="domain" description="Reverse transcriptase" evidence="2">
    <location>
        <begin position="419"/>
        <end position="523"/>
    </location>
</feature>
<evidence type="ECO:0008006" key="7">
    <source>
        <dbReference type="Google" id="ProtNLM"/>
    </source>
</evidence>
<dbReference type="InterPro" id="IPR044730">
    <property type="entry name" value="RNase_H-like_dom_plant"/>
</dbReference>
<dbReference type="GO" id="GO:0004523">
    <property type="term" value="F:RNA-DNA hybrid ribonuclease activity"/>
    <property type="evidence" value="ECO:0007669"/>
    <property type="project" value="InterPro"/>
</dbReference>
<name>A0A803PZM9_CANSA</name>
<feature type="coiled-coil region" evidence="1">
    <location>
        <begin position="239"/>
        <end position="266"/>
    </location>
</feature>
<dbReference type="InterPro" id="IPR002156">
    <property type="entry name" value="RNaseH_domain"/>
</dbReference>
<sequence length="796" mass="90318">MLGFEGVFTVKAQGRSGGLALFWKNTKDGRVVGFSQHHIDFLVEVDGSSNWRLTGVYGEPQRGQQEDTWNLTKFLVNSSSDHWCVIGDLNNVLSQSDKRGGLPYPSRLISGFEQALIDCDLVDMDLVGYPYTWEKGRGTSRWIEVRLDHALVSSIWFQHFPQSRLLNLDTSPLDHNHIFLEFMVPEKFIPNRHFRFENAWLKEPVCLEMDCWTVSSRMSTVEKITLCVDKLSKWGSNVTGNFKLRINKCQNELKKLKNNRDALSVQRDQNNKYFQCAASNRRSFNQISKLKDSSGNWKDWENGLADVVVDYFSSLFSASSLGSDVVVQCIQRKVTSQINEDLHQLVVAEEVRRAVFSMHFDKSPGPDGMTPTFYQKCWDIIQTDVTAVVQNFFNTGEFDQGYGDANVVLILKNKMPESMVNLRPIALCNVLYKIITKVMANRMEPSMDQIVLESESAFIPGRLITNNILVSLEVLHYLKRKRKGKDGFMALKLDLSKAYDRIEWNFLDSVLRKISFLENWIFLCGDSLEFGNGSSINVLKERWLPDQNQPSVTSSHPALQQVMSGSTGMGESRYWNLGGCCRWCFSGLVRRCFNTLTAEKQCLAAALCWGVWGARNDVVWQGKSVNISYYDGMERWLKPQVNSIKINVDAAIFEGQNQFGGAFVVQDRNGLLIEGHTKLHMGNIAPAVAEALCFREALSWIKNQSPSSVWVEIDCLLLVQALRSSASLSSYFGCVIQECKAMLANLSNAYFCFIKQSANRVAHEFARASFFYPDCIFSMENIPTELLPMLVTEFEG</sequence>
<dbReference type="EMBL" id="UZAU01000575">
    <property type="status" value="NOT_ANNOTATED_CDS"/>
    <property type="molecule type" value="Genomic_DNA"/>
</dbReference>
<accession>A0A803PZM9</accession>
<keyword evidence="1" id="KW-0175">Coiled coil</keyword>
<dbReference type="SUPFAM" id="SSF56219">
    <property type="entry name" value="DNase I-like"/>
    <property type="match status" value="1"/>
</dbReference>
<dbReference type="Gene3D" id="3.30.420.10">
    <property type="entry name" value="Ribonuclease H-like superfamily/Ribonuclease H"/>
    <property type="match status" value="1"/>
</dbReference>
<dbReference type="Gene3D" id="3.60.10.10">
    <property type="entry name" value="Endonuclease/exonuclease/phosphatase"/>
    <property type="match status" value="1"/>
</dbReference>
<dbReference type="InterPro" id="IPR036397">
    <property type="entry name" value="RNaseH_sf"/>
</dbReference>
<dbReference type="SUPFAM" id="SSF53098">
    <property type="entry name" value="Ribonuclease H-like"/>
    <property type="match status" value="1"/>
</dbReference>
<dbReference type="SUPFAM" id="SSF56672">
    <property type="entry name" value="DNA/RNA polymerases"/>
    <property type="match status" value="1"/>
</dbReference>
<dbReference type="GO" id="GO:0003676">
    <property type="term" value="F:nucleic acid binding"/>
    <property type="evidence" value="ECO:0007669"/>
    <property type="project" value="InterPro"/>
</dbReference>
<evidence type="ECO:0000256" key="1">
    <source>
        <dbReference type="SAM" id="Coils"/>
    </source>
</evidence>
<evidence type="ECO:0000259" key="3">
    <source>
        <dbReference type="Pfam" id="PF03372"/>
    </source>
</evidence>
<dbReference type="Pfam" id="PF13456">
    <property type="entry name" value="RVT_3"/>
    <property type="match status" value="1"/>
</dbReference>
<dbReference type="EnsemblPlants" id="evm.model.06.723">
    <property type="protein sequence ID" value="cds.evm.model.06.723"/>
    <property type="gene ID" value="evm.TU.06.723"/>
</dbReference>
<feature type="domain" description="RNase H type-1" evidence="4">
    <location>
        <begin position="647"/>
        <end position="768"/>
    </location>
</feature>
<reference evidence="5" key="1">
    <citation type="submission" date="2018-11" db="EMBL/GenBank/DDBJ databases">
        <authorList>
            <person name="Grassa J C."/>
        </authorList>
    </citation>
    <scope>NUCLEOTIDE SEQUENCE [LARGE SCALE GENOMIC DNA]</scope>
</reference>